<dbReference type="SUPFAM" id="SSF48498">
    <property type="entry name" value="Tetracyclin repressor-like, C-terminal domain"/>
    <property type="match status" value="1"/>
</dbReference>
<dbReference type="InterPro" id="IPR009057">
    <property type="entry name" value="Homeodomain-like_sf"/>
</dbReference>
<dbReference type="PANTHER" id="PTHR47506">
    <property type="entry name" value="TRANSCRIPTIONAL REGULATORY PROTEIN"/>
    <property type="match status" value="1"/>
</dbReference>
<dbReference type="PRINTS" id="PR00455">
    <property type="entry name" value="HTHTETR"/>
</dbReference>
<dbReference type="EMBL" id="LN868939">
    <property type="protein sequence ID" value="CRY82763.1"/>
    <property type="molecule type" value="Genomic_DNA"/>
</dbReference>
<keyword evidence="3 5" id="KW-0238">DNA-binding</keyword>
<dbReference type="InterPro" id="IPR039538">
    <property type="entry name" value="BetI_C"/>
</dbReference>
<keyword evidence="2" id="KW-0805">Transcription regulation</keyword>
<dbReference type="Proteomes" id="UP000057820">
    <property type="component" value="Plasmid 2"/>
</dbReference>
<evidence type="ECO:0000313" key="8">
    <source>
        <dbReference type="Proteomes" id="UP000057820"/>
    </source>
</evidence>
<feature type="DNA-binding region" description="H-T-H motif" evidence="5">
    <location>
        <begin position="33"/>
        <end position="52"/>
    </location>
</feature>
<dbReference type="RefSeq" id="WP_060594480.1">
    <property type="nucleotide sequence ID" value="NZ_CP031418.1"/>
</dbReference>
<dbReference type="InterPro" id="IPR036271">
    <property type="entry name" value="Tet_transcr_reg_TetR-rel_C_sf"/>
</dbReference>
<evidence type="ECO:0000259" key="6">
    <source>
        <dbReference type="PROSITE" id="PS50977"/>
    </source>
</evidence>
<organism evidence="7 8">
    <name type="scientific">Nocardia farcinica</name>
    <dbReference type="NCBI Taxonomy" id="37329"/>
    <lineage>
        <taxon>Bacteria</taxon>
        <taxon>Bacillati</taxon>
        <taxon>Actinomycetota</taxon>
        <taxon>Actinomycetes</taxon>
        <taxon>Mycobacteriales</taxon>
        <taxon>Nocardiaceae</taxon>
        <taxon>Nocardia</taxon>
    </lineage>
</organism>
<dbReference type="GO" id="GO:0003677">
    <property type="term" value="F:DNA binding"/>
    <property type="evidence" value="ECO:0007669"/>
    <property type="project" value="UniProtKB-UniRule"/>
</dbReference>
<evidence type="ECO:0000313" key="7">
    <source>
        <dbReference type="EMBL" id="CRY82763.1"/>
    </source>
</evidence>
<dbReference type="KEGG" id="nfr:ERS450000_05137"/>
<dbReference type="PANTHER" id="PTHR47506:SF3">
    <property type="entry name" value="HTH-TYPE TRANSCRIPTIONAL REGULATOR LMRA"/>
    <property type="match status" value="1"/>
</dbReference>
<protein>
    <submittedName>
        <fullName evidence="7">Uncharacterized HTH-type transcriptional regulator yfiR</fullName>
    </submittedName>
</protein>
<dbReference type="PROSITE" id="PS01081">
    <property type="entry name" value="HTH_TETR_1"/>
    <property type="match status" value="1"/>
</dbReference>
<keyword evidence="7" id="KW-0614">Plasmid</keyword>
<evidence type="ECO:0000256" key="2">
    <source>
        <dbReference type="ARBA" id="ARBA00023015"/>
    </source>
</evidence>
<evidence type="ECO:0000256" key="1">
    <source>
        <dbReference type="ARBA" id="ARBA00022491"/>
    </source>
</evidence>
<name>A0A0H5P5F8_NOCFR</name>
<dbReference type="AlphaFoldDB" id="A0A0H5P5F8"/>
<accession>A0A0H5P5F8</accession>
<evidence type="ECO:0000256" key="4">
    <source>
        <dbReference type="ARBA" id="ARBA00023163"/>
    </source>
</evidence>
<proteinExistence type="predicted"/>
<dbReference type="Pfam" id="PF13977">
    <property type="entry name" value="TetR_C_6"/>
    <property type="match status" value="1"/>
</dbReference>
<feature type="domain" description="HTH tetR-type" evidence="6">
    <location>
        <begin position="10"/>
        <end position="70"/>
    </location>
</feature>
<dbReference type="Gene3D" id="1.10.357.10">
    <property type="entry name" value="Tetracycline Repressor, domain 2"/>
    <property type="match status" value="1"/>
</dbReference>
<dbReference type="InterPro" id="IPR023772">
    <property type="entry name" value="DNA-bd_HTH_TetR-type_CS"/>
</dbReference>
<evidence type="ECO:0000256" key="5">
    <source>
        <dbReference type="PROSITE-ProRule" id="PRU00335"/>
    </source>
</evidence>
<geneLocation type="plasmid" evidence="7">
    <name>2</name>
</geneLocation>
<dbReference type="SUPFAM" id="SSF46689">
    <property type="entry name" value="Homeodomain-like"/>
    <property type="match status" value="1"/>
</dbReference>
<dbReference type="PROSITE" id="PS50977">
    <property type="entry name" value="HTH_TETR_2"/>
    <property type="match status" value="1"/>
</dbReference>
<gene>
    <name evidence="7" type="primary">yfiR_3</name>
    <name evidence="7" type="ORF">ERS450000_05137</name>
</gene>
<reference evidence="8" key="1">
    <citation type="submission" date="2015-03" db="EMBL/GenBank/DDBJ databases">
        <authorList>
            <consortium name="Pathogen Informatics"/>
        </authorList>
    </citation>
    <scope>NUCLEOTIDE SEQUENCE [LARGE SCALE GENOMIC DNA]</scope>
    <source>
        <strain evidence="8">NCTC11134</strain>
        <plasmid evidence="8">2</plasmid>
    </source>
</reference>
<evidence type="ECO:0000256" key="3">
    <source>
        <dbReference type="ARBA" id="ARBA00023125"/>
    </source>
</evidence>
<sequence>MRRVDPERVARKREQIVVEAARLFGTRGYERTSVADIARAAGVSAASVFYYFTDKAAVFRAVFERDLPVVESLIAKHVHSRTPVPAIFEVVDELAKDAADASAPGMVVELLRRAEHDPELVAVVAQTAEVVTGGLAALIARGIADGEIDAELDPVETARWLQAIVDAAYLNARSGYSPLPELRRTVLRYLGAHERQGDIDG</sequence>
<keyword evidence="1" id="KW-0678">Repressor</keyword>
<keyword evidence="4" id="KW-0804">Transcription</keyword>
<dbReference type="Pfam" id="PF00440">
    <property type="entry name" value="TetR_N"/>
    <property type="match status" value="1"/>
</dbReference>
<dbReference type="InterPro" id="IPR001647">
    <property type="entry name" value="HTH_TetR"/>
</dbReference>